<name>A0A9W7LVE0_HIBTR</name>
<protein>
    <submittedName>
        <fullName evidence="1">Uncharacterized protein</fullName>
    </submittedName>
</protein>
<evidence type="ECO:0000313" key="1">
    <source>
        <dbReference type="EMBL" id="GMI79082.1"/>
    </source>
</evidence>
<dbReference type="Proteomes" id="UP001165190">
    <property type="component" value="Unassembled WGS sequence"/>
</dbReference>
<dbReference type="AlphaFoldDB" id="A0A9W7LVE0"/>
<keyword evidence="2" id="KW-1185">Reference proteome</keyword>
<gene>
    <name evidence="1" type="ORF">HRI_001577500</name>
</gene>
<sequence length="107" mass="12723">MAGFRIPRRFSLSRFNNEGGGLIARLGRKPRVKPKRRVMLSPNSLRVATAEMEARNRRIREANVRRLRWIREANLWVEHRLLEIEDDPLIRDEIERLKAQNLNINNN</sequence>
<comment type="caution">
    <text evidence="1">The sequence shown here is derived from an EMBL/GenBank/DDBJ whole genome shotgun (WGS) entry which is preliminary data.</text>
</comment>
<proteinExistence type="predicted"/>
<reference evidence="1" key="1">
    <citation type="submission" date="2023-05" db="EMBL/GenBank/DDBJ databases">
        <title>Genome and transcriptome analyses reveal genes involved in the formation of fine ridges on petal epidermal cells in Hibiscus trionum.</title>
        <authorList>
            <person name="Koshimizu S."/>
            <person name="Masuda S."/>
            <person name="Ishii T."/>
            <person name="Shirasu K."/>
            <person name="Hoshino A."/>
            <person name="Arita M."/>
        </authorList>
    </citation>
    <scope>NUCLEOTIDE SEQUENCE</scope>
    <source>
        <strain evidence="1">Hamamatsu line</strain>
    </source>
</reference>
<organism evidence="1 2">
    <name type="scientific">Hibiscus trionum</name>
    <name type="common">Flower of an hour</name>
    <dbReference type="NCBI Taxonomy" id="183268"/>
    <lineage>
        <taxon>Eukaryota</taxon>
        <taxon>Viridiplantae</taxon>
        <taxon>Streptophyta</taxon>
        <taxon>Embryophyta</taxon>
        <taxon>Tracheophyta</taxon>
        <taxon>Spermatophyta</taxon>
        <taxon>Magnoliopsida</taxon>
        <taxon>eudicotyledons</taxon>
        <taxon>Gunneridae</taxon>
        <taxon>Pentapetalae</taxon>
        <taxon>rosids</taxon>
        <taxon>malvids</taxon>
        <taxon>Malvales</taxon>
        <taxon>Malvaceae</taxon>
        <taxon>Malvoideae</taxon>
        <taxon>Hibiscus</taxon>
    </lineage>
</organism>
<evidence type="ECO:0000313" key="2">
    <source>
        <dbReference type="Proteomes" id="UP001165190"/>
    </source>
</evidence>
<dbReference type="EMBL" id="BSYR01000016">
    <property type="protein sequence ID" value="GMI79082.1"/>
    <property type="molecule type" value="Genomic_DNA"/>
</dbReference>
<accession>A0A9W7LVE0</accession>